<organism evidence="7 8">
    <name type="scientific">Trinickia caryophylli</name>
    <name type="common">Paraburkholderia caryophylli</name>
    <dbReference type="NCBI Taxonomy" id="28094"/>
    <lineage>
        <taxon>Bacteria</taxon>
        <taxon>Pseudomonadati</taxon>
        <taxon>Pseudomonadota</taxon>
        <taxon>Betaproteobacteria</taxon>
        <taxon>Burkholderiales</taxon>
        <taxon>Burkholderiaceae</taxon>
        <taxon>Trinickia</taxon>
    </lineage>
</organism>
<dbReference type="SUPFAM" id="SSF55469">
    <property type="entry name" value="FMN-dependent nitroreductase-like"/>
    <property type="match status" value="1"/>
</dbReference>
<keyword evidence="3 5" id="KW-0521">NADP</keyword>
<reference evidence="8" key="1">
    <citation type="submission" date="2017-04" db="EMBL/GenBank/DDBJ databases">
        <authorList>
            <person name="Varghese N."/>
            <person name="Submissions S."/>
        </authorList>
    </citation>
    <scope>NUCLEOTIDE SEQUENCE [LARGE SCALE GENOMIC DNA]</scope>
    <source>
        <strain evidence="8">Ballard 720</strain>
    </source>
</reference>
<protein>
    <recommendedName>
        <fullName evidence="5">Putative NADH dehydrogenase/NAD(P)H nitroreductase SAMN06295900_1165</fullName>
        <ecNumber evidence="5">1.-.-.-</ecNumber>
    </recommendedName>
</protein>
<evidence type="ECO:0000256" key="3">
    <source>
        <dbReference type="ARBA" id="ARBA00022857"/>
    </source>
</evidence>
<dbReference type="GO" id="GO:0016491">
    <property type="term" value="F:oxidoreductase activity"/>
    <property type="evidence" value="ECO:0007669"/>
    <property type="project" value="UniProtKB-UniRule"/>
</dbReference>
<dbReference type="Gene3D" id="3.40.109.10">
    <property type="entry name" value="NADH Oxidase"/>
    <property type="match status" value="1"/>
</dbReference>
<proteinExistence type="inferred from homology"/>
<accession>A0A1X7GHH1</accession>
<dbReference type="InterPro" id="IPR023936">
    <property type="entry name" value="RutE-like"/>
</dbReference>
<evidence type="ECO:0000256" key="5">
    <source>
        <dbReference type="HAMAP-Rule" id="MF_01204"/>
    </source>
</evidence>
<keyword evidence="4 5" id="KW-0560">Oxidoreductase</keyword>
<keyword evidence="1 5" id="KW-0285">Flavoprotein</keyword>
<dbReference type="AlphaFoldDB" id="A0A1X7GHH1"/>
<sequence length="238" mass="25957">MNRSTTEALTLGRPSMAGATAQYRVRDYHGAVPDEPFTSDLGPDMMLSDDAIHQLFRDARTHSAWLPHPVDDAVLAQLIELTLLGPTSANSSPGRFVFVKTPEGKEKLRPALSEGNVDKTMSAPVTVIVGMDMAFYEHLPKLFPHTDARSWFAGNDTAIQATAFRNSSLQGAYLIMAARALGLDAGPMSGFDARKVDEAFFAGTTIRANFLVNLGYGDPSKLRPRLPRFAFDEVARVD</sequence>
<dbReference type="HAMAP" id="MF_01204">
    <property type="entry name" value="Oxidoreductase_RutE_HadB"/>
    <property type="match status" value="1"/>
</dbReference>
<name>A0A1X7GHH1_TRICW</name>
<comment type="cofactor">
    <cofactor evidence="5">
        <name>FMN</name>
        <dbReference type="ChEBI" id="CHEBI:58210"/>
    </cofactor>
</comment>
<gene>
    <name evidence="7" type="ORF">SAMN06295900_1165</name>
</gene>
<evidence type="ECO:0000313" key="8">
    <source>
        <dbReference type="Proteomes" id="UP000192911"/>
    </source>
</evidence>
<evidence type="ECO:0000256" key="1">
    <source>
        <dbReference type="ARBA" id="ARBA00022630"/>
    </source>
</evidence>
<comment type="similarity">
    <text evidence="5">Belongs to the nitroreductase family. HadB/RutE subfamily.</text>
</comment>
<keyword evidence="2 5" id="KW-0288">FMN</keyword>
<dbReference type="CDD" id="cd02148">
    <property type="entry name" value="RutE-like"/>
    <property type="match status" value="1"/>
</dbReference>
<evidence type="ECO:0000259" key="6">
    <source>
        <dbReference type="Pfam" id="PF00881"/>
    </source>
</evidence>
<evidence type="ECO:0000313" key="7">
    <source>
        <dbReference type="EMBL" id="SMF69956.1"/>
    </source>
</evidence>
<dbReference type="NCBIfam" id="NF003768">
    <property type="entry name" value="PRK05365.1"/>
    <property type="match status" value="1"/>
</dbReference>
<dbReference type="Proteomes" id="UP000192911">
    <property type="component" value="Unassembled WGS sequence"/>
</dbReference>
<evidence type="ECO:0000256" key="2">
    <source>
        <dbReference type="ARBA" id="ARBA00022643"/>
    </source>
</evidence>
<dbReference type="PANTHER" id="PTHR43543:SF1">
    <property type="entry name" value="MALONIC SEMIALDEHYDE REDUCTASE RUTE-RELATED"/>
    <property type="match status" value="1"/>
</dbReference>
<keyword evidence="5" id="KW-0520">NAD</keyword>
<dbReference type="InterPro" id="IPR000415">
    <property type="entry name" value="Nitroreductase-like"/>
</dbReference>
<dbReference type="EC" id="1.-.-.-" evidence="5"/>
<dbReference type="EMBL" id="FXAH01000016">
    <property type="protein sequence ID" value="SMF69956.1"/>
    <property type="molecule type" value="Genomic_DNA"/>
</dbReference>
<dbReference type="STRING" id="28094.SAMN06295900_1165"/>
<keyword evidence="8" id="KW-1185">Reference proteome</keyword>
<feature type="domain" description="Nitroreductase" evidence="6">
    <location>
        <begin position="60"/>
        <end position="200"/>
    </location>
</feature>
<dbReference type="InterPro" id="IPR029479">
    <property type="entry name" value="Nitroreductase"/>
</dbReference>
<evidence type="ECO:0000256" key="4">
    <source>
        <dbReference type="ARBA" id="ARBA00023002"/>
    </source>
</evidence>
<dbReference type="Pfam" id="PF00881">
    <property type="entry name" value="Nitroreductase"/>
    <property type="match status" value="1"/>
</dbReference>
<dbReference type="PANTHER" id="PTHR43543">
    <property type="entry name" value="MALONIC SEMIALDEHYDE REDUCTASE RUTE-RELATED"/>
    <property type="match status" value="1"/>
</dbReference>
<dbReference type="InterPro" id="IPR050461">
    <property type="entry name" value="Nitroreductase_HadB/RutE"/>
</dbReference>